<protein>
    <recommendedName>
        <fullName evidence="2">Cupin</fullName>
    </recommendedName>
</protein>
<dbReference type="EMBL" id="UINC01001763">
    <property type="protein sequence ID" value="SUZ88292.1"/>
    <property type="molecule type" value="Genomic_DNA"/>
</dbReference>
<proteinExistence type="predicted"/>
<reference evidence="1" key="1">
    <citation type="submission" date="2018-05" db="EMBL/GenBank/DDBJ databases">
        <authorList>
            <person name="Lanie J.A."/>
            <person name="Ng W.-L."/>
            <person name="Kazmierczak K.M."/>
            <person name="Andrzejewski T.M."/>
            <person name="Davidsen T.M."/>
            <person name="Wayne K.J."/>
            <person name="Tettelin H."/>
            <person name="Glass J.I."/>
            <person name="Rusch D."/>
            <person name="Podicherti R."/>
            <person name="Tsui H.-C.T."/>
            <person name="Winkler M.E."/>
        </authorList>
    </citation>
    <scope>NUCLEOTIDE SEQUENCE</scope>
</reference>
<dbReference type="CDD" id="cd06990">
    <property type="entry name" value="cupin_DUF861"/>
    <property type="match status" value="1"/>
</dbReference>
<accession>A0A381R9C3</accession>
<organism evidence="1">
    <name type="scientific">marine metagenome</name>
    <dbReference type="NCBI Taxonomy" id="408172"/>
    <lineage>
        <taxon>unclassified sequences</taxon>
        <taxon>metagenomes</taxon>
        <taxon>ecological metagenomes</taxon>
    </lineage>
</organism>
<dbReference type="AlphaFoldDB" id="A0A381R9C3"/>
<dbReference type="InterPro" id="IPR011051">
    <property type="entry name" value="RmlC_Cupin_sf"/>
</dbReference>
<evidence type="ECO:0008006" key="2">
    <source>
        <dbReference type="Google" id="ProtNLM"/>
    </source>
</evidence>
<dbReference type="SUPFAM" id="SSF51182">
    <property type="entry name" value="RmlC-like cupins"/>
    <property type="match status" value="1"/>
</dbReference>
<sequence length="123" mass="13190">MANLEKKSFDNPDELKAPEKTNAAVVNFGTVAASRVILQPGWKWSECIKPVVGTDSCQAGHVGMILQGTLTVVHDDGSEITVSAGDAYSFAPGHDAWVVGDEEVIGYEFNNSGKDYAVWKSSE</sequence>
<dbReference type="Gene3D" id="2.60.120.10">
    <property type="entry name" value="Jelly Rolls"/>
    <property type="match status" value="1"/>
</dbReference>
<dbReference type="InterPro" id="IPR014710">
    <property type="entry name" value="RmlC-like_jellyroll"/>
</dbReference>
<gene>
    <name evidence="1" type="ORF">METZ01_LOCUS41146</name>
</gene>
<name>A0A381R9C3_9ZZZZ</name>
<evidence type="ECO:0000313" key="1">
    <source>
        <dbReference type="EMBL" id="SUZ88292.1"/>
    </source>
</evidence>